<dbReference type="RefSeq" id="WP_367953644.1">
    <property type="nucleotide sequence ID" value="NZ_JBDPGJ010000002.1"/>
</dbReference>
<dbReference type="PANTHER" id="PTHR23046">
    <property type="entry name" value="PHOSPHORIBOSYLAMINOIMIDAZOLE CARBOXYLASE CATALYTIC SUBUNIT"/>
    <property type="match status" value="1"/>
</dbReference>
<evidence type="ECO:0000256" key="3">
    <source>
        <dbReference type="HAMAP-Rule" id="MF_01929"/>
    </source>
</evidence>
<feature type="domain" description="PurE" evidence="5">
    <location>
        <begin position="6"/>
        <end position="157"/>
    </location>
</feature>
<dbReference type="GO" id="GO:0034023">
    <property type="term" value="F:5-(carboxyamino)imidazole ribonucleotide mutase activity"/>
    <property type="evidence" value="ECO:0007669"/>
    <property type="project" value="UniProtKB-EC"/>
</dbReference>
<dbReference type="NCBIfam" id="TIGR01162">
    <property type="entry name" value="purE"/>
    <property type="match status" value="1"/>
</dbReference>
<protein>
    <recommendedName>
        <fullName evidence="3 4">N5-carboxyaminoimidazole ribonucleotide mutase</fullName>
        <shortName evidence="3 4">N5-CAIR mutase</shortName>
        <ecNumber evidence="3 4">5.4.99.18</ecNumber>
    </recommendedName>
    <alternativeName>
        <fullName evidence="3">5-(carboxyamino)imidazole ribonucleotide mutase</fullName>
    </alternativeName>
</protein>
<dbReference type="PANTHER" id="PTHR23046:SF2">
    <property type="entry name" value="PHOSPHORIBOSYLAMINOIMIDAZOLE CARBOXYLASE"/>
    <property type="match status" value="1"/>
</dbReference>
<keyword evidence="7" id="KW-1185">Reference proteome</keyword>
<dbReference type="EMBL" id="JBDPGJ010000002">
    <property type="protein sequence ID" value="MEX0405765.1"/>
    <property type="molecule type" value="Genomic_DNA"/>
</dbReference>
<comment type="pathway">
    <text evidence="3 4">Purine metabolism; IMP biosynthesis via de novo pathway; 5-amino-1-(5-phospho-D-ribosyl)imidazole-4-carboxylate from 5-amino-1-(5-phospho-D-ribosyl)imidazole (N5-CAIR route): step 2/2.</text>
</comment>
<keyword evidence="6" id="KW-0456">Lyase</keyword>
<organism evidence="6 7">
    <name type="scientific">Aquibium pacificus</name>
    <dbReference type="NCBI Taxonomy" id="3153579"/>
    <lineage>
        <taxon>Bacteria</taxon>
        <taxon>Pseudomonadati</taxon>
        <taxon>Pseudomonadota</taxon>
        <taxon>Alphaproteobacteria</taxon>
        <taxon>Hyphomicrobiales</taxon>
        <taxon>Phyllobacteriaceae</taxon>
        <taxon>Aquibium</taxon>
    </lineage>
</organism>
<dbReference type="Pfam" id="PF00731">
    <property type="entry name" value="AIRC"/>
    <property type="match status" value="1"/>
</dbReference>
<evidence type="ECO:0000259" key="5">
    <source>
        <dbReference type="SMART" id="SM01001"/>
    </source>
</evidence>
<sequence>MTDRRAEVAIIMGSQSDWATMRHAAETLAALDVPHESMIVSAHRTPERLYDFARGARAAGYKVIIAGAGGAAHLPGMTAALTPLPVFGVPIESKALSGQDSLLSIVQMPAGVPVGTLAIGRSGAVNAALLAASVLALSDDDLAGRLDGYRAEQTAKVAQRPADES</sequence>
<keyword evidence="2 3" id="KW-0413">Isomerase</keyword>
<evidence type="ECO:0000256" key="2">
    <source>
        <dbReference type="ARBA" id="ARBA00023235"/>
    </source>
</evidence>
<dbReference type="SUPFAM" id="SSF52255">
    <property type="entry name" value="N5-CAIR mutase (phosphoribosylaminoimidazole carboxylase, PurE)"/>
    <property type="match status" value="1"/>
</dbReference>
<dbReference type="SMART" id="SM01001">
    <property type="entry name" value="AIRC"/>
    <property type="match status" value="1"/>
</dbReference>
<evidence type="ECO:0000256" key="1">
    <source>
        <dbReference type="ARBA" id="ARBA00022755"/>
    </source>
</evidence>
<dbReference type="Proteomes" id="UP001556692">
    <property type="component" value="Unassembled WGS sequence"/>
</dbReference>
<evidence type="ECO:0000313" key="7">
    <source>
        <dbReference type="Proteomes" id="UP001556692"/>
    </source>
</evidence>
<gene>
    <name evidence="3 6" type="primary">purE</name>
    <name evidence="6" type="ORF">ABGN05_08840</name>
</gene>
<evidence type="ECO:0000313" key="6">
    <source>
        <dbReference type="EMBL" id="MEX0405765.1"/>
    </source>
</evidence>
<dbReference type="InterPro" id="IPR000031">
    <property type="entry name" value="PurE_dom"/>
</dbReference>
<feature type="binding site" evidence="3">
    <location>
        <position position="44"/>
    </location>
    <ligand>
        <name>substrate</name>
    </ligand>
</feature>
<comment type="function">
    <text evidence="3 4">Catalyzes the conversion of N5-carboxyaminoimidazole ribonucleotide (N5-CAIR) to 4-carboxy-5-aminoimidazole ribonucleotide (CAIR).</text>
</comment>
<dbReference type="GO" id="GO:0004638">
    <property type="term" value="F:phosphoribosylaminoimidazole carboxylase activity"/>
    <property type="evidence" value="ECO:0007669"/>
    <property type="project" value="UniProtKB-EC"/>
</dbReference>
<dbReference type="HAMAP" id="MF_01929">
    <property type="entry name" value="PurE_classI"/>
    <property type="match status" value="1"/>
</dbReference>
<dbReference type="Gene3D" id="3.40.50.1970">
    <property type="match status" value="1"/>
</dbReference>
<feature type="binding site" evidence="3">
    <location>
        <position position="17"/>
    </location>
    <ligand>
        <name>substrate</name>
    </ligand>
</feature>
<comment type="catalytic activity">
    <reaction evidence="3 4">
        <text>5-carboxyamino-1-(5-phospho-D-ribosyl)imidazole + H(+) = 5-amino-1-(5-phospho-D-ribosyl)imidazole-4-carboxylate</text>
        <dbReference type="Rhea" id="RHEA:13193"/>
        <dbReference type="ChEBI" id="CHEBI:15378"/>
        <dbReference type="ChEBI" id="CHEBI:58730"/>
        <dbReference type="ChEBI" id="CHEBI:77657"/>
        <dbReference type="EC" id="5.4.99.18"/>
    </reaction>
</comment>
<feature type="binding site" evidence="3">
    <location>
        <position position="14"/>
    </location>
    <ligand>
        <name>substrate</name>
    </ligand>
</feature>
<dbReference type="InterPro" id="IPR024694">
    <property type="entry name" value="PurE_prokaryotes"/>
</dbReference>
<proteinExistence type="inferred from homology"/>
<comment type="similarity">
    <text evidence="3">Belongs to the AIR carboxylase family. Class I subfamily.</text>
</comment>
<reference evidence="6 7" key="1">
    <citation type="submission" date="2024-05" db="EMBL/GenBank/DDBJ databases">
        <authorList>
            <person name="Jiang F."/>
        </authorList>
    </citation>
    <scope>NUCLEOTIDE SEQUENCE [LARGE SCALE GENOMIC DNA]</scope>
    <source>
        <strain evidence="6 7">LZ166</strain>
    </source>
</reference>
<accession>A0ABV3SG83</accession>
<dbReference type="EC" id="5.4.99.18" evidence="3 4"/>
<name>A0ABV3SG83_9HYPH</name>
<keyword evidence="1 3" id="KW-0658">Purine biosynthesis</keyword>
<comment type="caution">
    <text evidence="6">The sequence shown here is derived from an EMBL/GenBank/DDBJ whole genome shotgun (WGS) entry which is preliminary data.</text>
</comment>
<dbReference type="InterPro" id="IPR033747">
    <property type="entry name" value="PurE_ClassI"/>
</dbReference>
<dbReference type="PIRSF" id="PIRSF001338">
    <property type="entry name" value="AIR_carboxylase"/>
    <property type="match status" value="1"/>
</dbReference>
<evidence type="ECO:0000256" key="4">
    <source>
        <dbReference type="PIRNR" id="PIRNR001338"/>
    </source>
</evidence>